<evidence type="ECO:0000256" key="1">
    <source>
        <dbReference type="ARBA" id="ARBA00022801"/>
    </source>
</evidence>
<dbReference type="SMART" id="SM00642">
    <property type="entry name" value="Aamy"/>
    <property type="match status" value="1"/>
</dbReference>
<dbReference type="SUPFAM" id="SSF51011">
    <property type="entry name" value="Glycosyl hydrolase domain"/>
    <property type="match status" value="1"/>
</dbReference>
<reference evidence="4 5" key="1">
    <citation type="submission" date="2016-12" db="EMBL/GenBank/DDBJ databases">
        <title>Complete genome sequence of Clostridium kluyveri JZZ isolated from the pit mud of a Chinese flavor liquor-making factory.</title>
        <authorList>
            <person name="Wang Y."/>
        </authorList>
    </citation>
    <scope>NUCLEOTIDE SEQUENCE [LARGE SCALE GENOMIC DNA]</scope>
    <source>
        <strain evidence="4 5">JZZ</strain>
    </source>
</reference>
<dbReference type="CDD" id="cd11338">
    <property type="entry name" value="AmyAc_CMD"/>
    <property type="match status" value="1"/>
</dbReference>
<organism evidence="4 5">
    <name type="scientific">Clostridium kluyveri</name>
    <dbReference type="NCBI Taxonomy" id="1534"/>
    <lineage>
        <taxon>Bacteria</taxon>
        <taxon>Bacillati</taxon>
        <taxon>Bacillota</taxon>
        <taxon>Clostridia</taxon>
        <taxon>Eubacteriales</taxon>
        <taxon>Clostridiaceae</taxon>
        <taxon>Clostridium</taxon>
    </lineage>
</organism>
<dbReference type="OrthoDB" id="9805159at2"/>
<dbReference type="InterPro" id="IPR013783">
    <property type="entry name" value="Ig-like_fold"/>
</dbReference>
<proteinExistence type="predicted"/>
<dbReference type="GO" id="GO:0016798">
    <property type="term" value="F:hydrolase activity, acting on glycosyl bonds"/>
    <property type="evidence" value="ECO:0007669"/>
    <property type="project" value="UniProtKB-KW"/>
</dbReference>
<dbReference type="PANTHER" id="PTHR10357:SF210">
    <property type="entry name" value="MALTODEXTRIN GLUCOSIDASE"/>
    <property type="match status" value="1"/>
</dbReference>
<dbReference type="AlphaFoldDB" id="A0A1L5FCP5"/>
<evidence type="ECO:0000313" key="5">
    <source>
        <dbReference type="Proteomes" id="UP000184604"/>
    </source>
</evidence>
<evidence type="ECO:0000313" key="4">
    <source>
        <dbReference type="EMBL" id="APM40782.1"/>
    </source>
</evidence>
<dbReference type="EMBL" id="CP018335">
    <property type="protein sequence ID" value="APM40782.1"/>
    <property type="molecule type" value="Genomic_DNA"/>
</dbReference>
<dbReference type="InterPro" id="IPR017853">
    <property type="entry name" value="GH"/>
</dbReference>
<dbReference type="SUPFAM" id="SSF51445">
    <property type="entry name" value="(Trans)glycosidases"/>
    <property type="match status" value="1"/>
</dbReference>
<name>A0A1L5FCP5_CLOKL</name>
<sequence>MNFHIRHDSRDIYYRNPFGAVPKGKKVYICAVTDRFLEIYLNIIYFDYTEKIVKMSVRIENYNKYVYYHYIYLDKDYVGLINYFFRIKTEDGGYVHYGNNSDGLGGEGQIYNSMPIPYQITVYEPLSVPKWFKEGIIYQIFVDRFKNGNSSGEITNPKHNSFIYGNWQDEPMYIRNNQGKVIRWDFFGGNLKGVIEKLCYIKSLGISAIYLNPIFESVSNHKYDTGDYKSIDSMYGDEKIFKKLCEEADKLDIKIILDGVFNHTGDDSVYFNKYENYDSLGAYQSKDSPYYNWYTFIEHPDKYDSWWGIDSMPSINEMNPDYVNFIIEGKNSVLEEWMKLGAYGWRLDVADELPDDFIEKIRNKIKSINNESILIGEVWEDASNKTSYSNRRRYVLGRELDSVTNYPFRNAVIEFLTEDIDSYTFERRILSLYENYPPEIFYSNLNILGTHDTERILTVLDKKGENKIQFFKMAVTIQMTMPGVPLIYYGDEAGVLGGKDPLNRKTYPWGNENKVILDFYRYITALRNRYDSLKKGGIEFYRIDKDVLCYKRTINKENILIVINRNEHKSFHIIADEIDQEISALEIKILSNQMEL</sequence>
<keyword evidence="1" id="KW-0378">Hydrolase</keyword>
<dbReference type="Pfam" id="PF00128">
    <property type="entry name" value="Alpha-amylase"/>
    <property type="match status" value="1"/>
</dbReference>
<dbReference type="RefSeq" id="WP_073540343.1">
    <property type="nucleotide sequence ID" value="NZ_CP018335.1"/>
</dbReference>
<gene>
    <name evidence="4" type="ORF">BS101_19750</name>
</gene>
<dbReference type="InterPro" id="IPR006047">
    <property type="entry name" value="GH13_cat_dom"/>
</dbReference>
<dbReference type="Gene3D" id="3.20.20.80">
    <property type="entry name" value="Glycosidases"/>
    <property type="match status" value="1"/>
</dbReference>
<dbReference type="Proteomes" id="UP000184604">
    <property type="component" value="Chromosome"/>
</dbReference>
<dbReference type="GO" id="GO:0005975">
    <property type="term" value="P:carbohydrate metabolic process"/>
    <property type="evidence" value="ECO:0007669"/>
    <property type="project" value="InterPro"/>
</dbReference>
<dbReference type="Gene3D" id="3.90.400.10">
    <property type="entry name" value="Oligo-1,6-glucosidase, Domain 2"/>
    <property type="match status" value="1"/>
</dbReference>
<evidence type="ECO:0000259" key="3">
    <source>
        <dbReference type="SMART" id="SM00642"/>
    </source>
</evidence>
<dbReference type="PANTHER" id="PTHR10357">
    <property type="entry name" value="ALPHA-AMYLASE FAMILY MEMBER"/>
    <property type="match status" value="1"/>
</dbReference>
<keyword evidence="2 4" id="KW-0326">Glycosidase</keyword>
<accession>A0A1L5FCP5</accession>
<dbReference type="InterPro" id="IPR045857">
    <property type="entry name" value="O16G_dom_2"/>
</dbReference>
<dbReference type="Gene3D" id="2.60.40.10">
    <property type="entry name" value="Immunoglobulins"/>
    <property type="match status" value="1"/>
</dbReference>
<evidence type="ECO:0000256" key="2">
    <source>
        <dbReference type="ARBA" id="ARBA00023295"/>
    </source>
</evidence>
<feature type="domain" description="Glycosyl hydrolase family 13 catalytic" evidence="3">
    <location>
        <begin position="139"/>
        <end position="527"/>
    </location>
</feature>
<protein>
    <submittedName>
        <fullName evidence="4">Alpha-glycosidase</fullName>
    </submittedName>
</protein>